<dbReference type="PANTHER" id="PTHR24104">
    <property type="entry name" value="E3 UBIQUITIN-PROTEIN LIGASE NHLRC1-RELATED"/>
    <property type="match status" value="1"/>
</dbReference>
<dbReference type="CDD" id="cd14958">
    <property type="entry name" value="NHL_PAL_like"/>
    <property type="match status" value="1"/>
</dbReference>
<protein>
    <recommendedName>
        <fullName evidence="3">Peptidylamidoglycolate lyase</fullName>
    </recommendedName>
</protein>
<dbReference type="InterPro" id="IPR011042">
    <property type="entry name" value="6-blade_b-propeller_TolB-like"/>
</dbReference>
<dbReference type="SUPFAM" id="SSF101898">
    <property type="entry name" value="NHL repeat"/>
    <property type="match status" value="1"/>
</dbReference>
<accession>A0A381YFP7</accession>
<dbReference type="InterPro" id="IPR050952">
    <property type="entry name" value="TRIM-NHL_E3_ligases"/>
</dbReference>
<keyword evidence="1" id="KW-0677">Repeat</keyword>
<reference evidence="2" key="1">
    <citation type="submission" date="2018-05" db="EMBL/GenBank/DDBJ databases">
        <authorList>
            <person name="Lanie J.A."/>
            <person name="Ng W.-L."/>
            <person name="Kazmierczak K.M."/>
            <person name="Andrzejewski T.M."/>
            <person name="Davidsen T.M."/>
            <person name="Wayne K.J."/>
            <person name="Tettelin H."/>
            <person name="Glass J.I."/>
            <person name="Rusch D."/>
            <person name="Podicherti R."/>
            <person name="Tsui H.-C.T."/>
            <person name="Winkler M.E."/>
        </authorList>
    </citation>
    <scope>NUCLEOTIDE SEQUENCE</scope>
</reference>
<dbReference type="AlphaFoldDB" id="A0A381YFP7"/>
<dbReference type="EMBL" id="UINC01018010">
    <property type="protein sequence ID" value="SVA75247.1"/>
    <property type="molecule type" value="Genomic_DNA"/>
</dbReference>
<dbReference type="Gene3D" id="2.120.10.30">
    <property type="entry name" value="TolB, C-terminal domain"/>
    <property type="match status" value="1"/>
</dbReference>
<evidence type="ECO:0008006" key="3">
    <source>
        <dbReference type="Google" id="ProtNLM"/>
    </source>
</evidence>
<dbReference type="InterPro" id="IPR001258">
    <property type="entry name" value="NHL_repeat"/>
</dbReference>
<proteinExistence type="predicted"/>
<gene>
    <name evidence="2" type="ORF">METZ01_LOCUS128101</name>
</gene>
<organism evidence="2">
    <name type="scientific">marine metagenome</name>
    <dbReference type="NCBI Taxonomy" id="408172"/>
    <lineage>
        <taxon>unclassified sequences</taxon>
        <taxon>metagenomes</taxon>
        <taxon>ecological metagenomes</taxon>
    </lineage>
</organism>
<dbReference type="Pfam" id="PF17170">
    <property type="entry name" value="DUF5128"/>
    <property type="match status" value="1"/>
</dbReference>
<sequence length="322" mass="35455">MMPYARTVGADDFAYDEITHWGQTPDGWSLEEVAGVAVDSRDRLFVFSRSPHPITIFDRDGQFLGSWGEGAFNRPHALYMAPDDTLFITDDNGHAIYRFTLEGQELMSIITQPSDTGYNGDMYGLTRSGAPFNTPTAATLAPDGSLFVSDGYGNARVHHFTASGELIHSWGEPGSGPGQFIVPHDVYVDHAGLVYISDRQNCRIQIFSADGSLVNMWEDIYWPCDMCHGPDGNLCIAEVGGVFMGDPDVGRPSARITVRNMDSDILCEWTEQDPLDTGRFFSPHGIAVDSHGDIYIGEVAKSYPGGRAPSDWSLLRKYIRKG</sequence>
<dbReference type="PROSITE" id="PS51125">
    <property type="entry name" value="NHL"/>
    <property type="match status" value="2"/>
</dbReference>
<evidence type="ECO:0000313" key="2">
    <source>
        <dbReference type="EMBL" id="SVA75247.1"/>
    </source>
</evidence>
<evidence type="ECO:0000256" key="1">
    <source>
        <dbReference type="ARBA" id="ARBA00022737"/>
    </source>
</evidence>
<dbReference type="PANTHER" id="PTHR24104:SF25">
    <property type="entry name" value="PROTEIN LIN-41"/>
    <property type="match status" value="1"/>
</dbReference>
<name>A0A381YFP7_9ZZZZ</name>
<dbReference type="GO" id="GO:0008270">
    <property type="term" value="F:zinc ion binding"/>
    <property type="evidence" value="ECO:0007669"/>
    <property type="project" value="UniProtKB-KW"/>
</dbReference>